<protein>
    <recommendedName>
        <fullName evidence="4">Lipoprotein</fullName>
    </recommendedName>
</protein>
<feature type="region of interest" description="Disordered" evidence="1">
    <location>
        <begin position="89"/>
        <end position="129"/>
    </location>
</feature>
<proteinExistence type="predicted"/>
<evidence type="ECO:0000313" key="3">
    <source>
        <dbReference type="Proteomes" id="UP000435243"/>
    </source>
</evidence>
<dbReference type="Proteomes" id="UP000435243">
    <property type="component" value="Unassembled WGS sequence"/>
</dbReference>
<gene>
    <name evidence="2" type="ORF">GRI32_03650</name>
</gene>
<accession>A0A844ZQD9</accession>
<dbReference type="RefSeq" id="WP_160589780.1">
    <property type="nucleotide sequence ID" value="NZ_BAAAFP010000002.1"/>
</dbReference>
<dbReference type="PROSITE" id="PS51257">
    <property type="entry name" value="PROKAR_LIPOPROTEIN"/>
    <property type="match status" value="1"/>
</dbReference>
<sequence>MKRPLILLGLAVAAPLTLVGCANHMTYGVGMSWYSHPYSVWYDGFYGPFYDGYWGTDGYFYFRLDMISSAYRRADPGHFYRQPPARNMERYRHYEGRSYEPPRGTRMPNYPARGDGSRDRDRPRDRDRD</sequence>
<evidence type="ECO:0000313" key="2">
    <source>
        <dbReference type="EMBL" id="MXO87829.1"/>
    </source>
</evidence>
<feature type="compositionally biased region" description="Basic and acidic residues" evidence="1">
    <location>
        <begin position="89"/>
        <end position="100"/>
    </location>
</feature>
<reference evidence="2 3" key="1">
    <citation type="submission" date="2019-12" db="EMBL/GenBank/DDBJ databases">
        <title>Genomic-based taxomic classification of the family Erythrobacteraceae.</title>
        <authorList>
            <person name="Xu L."/>
        </authorList>
    </citation>
    <scope>NUCLEOTIDE SEQUENCE [LARGE SCALE GENOMIC DNA]</scope>
    <source>
        <strain evidence="2 3">JCM 16339</strain>
    </source>
</reference>
<dbReference type="OrthoDB" id="7510606at2"/>
<feature type="compositionally biased region" description="Basic and acidic residues" evidence="1">
    <location>
        <begin position="115"/>
        <end position="129"/>
    </location>
</feature>
<keyword evidence="3" id="KW-1185">Reference proteome</keyword>
<dbReference type="AlphaFoldDB" id="A0A844ZQD9"/>
<comment type="caution">
    <text evidence="2">The sequence shown here is derived from an EMBL/GenBank/DDBJ whole genome shotgun (WGS) entry which is preliminary data.</text>
</comment>
<evidence type="ECO:0000256" key="1">
    <source>
        <dbReference type="SAM" id="MobiDB-lite"/>
    </source>
</evidence>
<name>A0A844ZQD9_9SPHN</name>
<organism evidence="2 3">
    <name type="scientific">Alteraurantiacibacter aestuarii</name>
    <dbReference type="NCBI Taxonomy" id="650004"/>
    <lineage>
        <taxon>Bacteria</taxon>
        <taxon>Pseudomonadati</taxon>
        <taxon>Pseudomonadota</taxon>
        <taxon>Alphaproteobacteria</taxon>
        <taxon>Sphingomonadales</taxon>
        <taxon>Erythrobacteraceae</taxon>
        <taxon>Alteraurantiacibacter</taxon>
    </lineage>
</organism>
<evidence type="ECO:0008006" key="4">
    <source>
        <dbReference type="Google" id="ProtNLM"/>
    </source>
</evidence>
<dbReference type="EMBL" id="WTYY01000002">
    <property type="protein sequence ID" value="MXO87829.1"/>
    <property type="molecule type" value="Genomic_DNA"/>
</dbReference>